<sequence>MGGRPARKLSHSVSVGVSFSVRDIYLINPGRLASLKGSAALDSTSYMLRDDWRTKAQFRVTCSIVARDFLVRVEAHFERLRYRR</sequence>
<dbReference type="EMBL" id="BJNB01000001">
    <property type="protein sequence ID" value="GEB96522.1"/>
    <property type="molecule type" value="Genomic_DNA"/>
</dbReference>
<evidence type="ECO:0000313" key="2">
    <source>
        <dbReference type="Proteomes" id="UP000315353"/>
    </source>
</evidence>
<organism evidence="1 2">
    <name type="scientific">Corynebacterium flavescens</name>
    <dbReference type="NCBI Taxonomy" id="28028"/>
    <lineage>
        <taxon>Bacteria</taxon>
        <taxon>Bacillati</taxon>
        <taxon>Actinomycetota</taxon>
        <taxon>Actinomycetes</taxon>
        <taxon>Mycobacteriales</taxon>
        <taxon>Corynebacteriaceae</taxon>
        <taxon>Corynebacterium</taxon>
    </lineage>
</organism>
<protein>
    <submittedName>
        <fullName evidence="1">Uncharacterized protein</fullName>
    </submittedName>
</protein>
<proteinExistence type="predicted"/>
<reference evidence="1 2" key="1">
    <citation type="submission" date="2019-06" db="EMBL/GenBank/DDBJ databases">
        <title>Whole genome shotgun sequence of Corynebacterium flavescens NBRC 14136.</title>
        <authorList>
            <person name="Hosoyama A."/>
            <person name="Uohara A."/>
            <person name="Ohji S."/>
            <person name="Ichikawa N."/>
        </authorList>
    </citation>
    <scope>NUCLEOTIDE SEQUENCE [LARGE SCALE GENOMIC DNA]</scope>
    <source>
        <strain evidence="1 2">NBRC 14136</strain>
    </source>
</reference>
<evidence type="ECO:0000313" key="1">
    <source>
        <dbReference type="EMBL" id="GEB96522.1"/>
    </source>
</evidence>
<gene>
    <name evidence="1" type="ORF">CFL01nite_00170</name>
</gene>
<name>A0AB73B4E0_CORFL</name>
<dbReference type="AlphaFoldDB" id="A0AB73B4E0"/>
<accession>A0AB73B4E0</accession>
<dbReference type="Proteomes" id="UP000315353">
    <property type="component" value="Unassembled WGS sequence"/>
</dbReference>
<comment type="caution">
    <text evidence="1">The sequence shown here is derived from an EMBL/GenBank/DDBJ whole genome shotgun (WGS) entry which is preliminary data.</text>
</comment>